<dbReference type="EMBL" id="PDCK01000040">
    <property type="protein sequence ID" value="PRQ51041.1"/>
    <property type="molecule type" value="Genomic_DNA"/>
</dbReference>
<sequence>MTYRLFKDLIQNNEEFLMQKTGETKNSVLHLAARFGHIELLAFIIELLPDLVSIGNIKGETPLHETCCQGNTNVVKLLVEANPYVIGTLNHEMQAAFYIACSYRHVDVVKYMAPTRGVRL</sequence>
<dbReference type="SUPFAM" id="SSF48403">
    <property type="entry name" value="Ankyrin repeat"/>
    <property type="match status" value="1"/>
</dbReference>
<name>A0A2P6RX90_ROSCH</name>
<dbReference type="PROSITE" id="PS50297">
    <property type="entry name" value="ANK_REP_REGION"/>
    <property type="match status" value="1"/>
</dbReference>
<feature type="repeat" description="ANK" evidence="1">
    <location>
        <begin position="58"/>
        <end position="82"/>
    </location>
</feature>
<dbReference type="PROSITE" id="PS50088">
    <property type="entry name" value="ANK_REPEAT"/>
    <property type="match status" value="1"/>
</dbReference>
<dbReference type="OMA" id="MDWRIHE"/>
<evidence type="ECO:0000256" key="1">
    <source>
        <dbReference type="PROSITE-ProRule" id="PRU00023"/>
    </source>
</evidence>
<accession>A0A2P6RX90</accession>
<keyword evidence="3" id="KW-1185">Reference proteome</keyword>
<dbReference type="Gramene" id="PRQ51041">
    <property type="protein sequence ID" value="PRQ51041"/>
    <property type="gene ID" value="RchiOBHm_Chr2g0139931"/>
</dbReference>
<dbReference type="Gene3D" id="1.25.40.20">
    <property type="entry name" value="Ankyrin repeat-containing domain"/>
    <property type="match status" value="1"/>
</dbReference>
<dbReference type="AlphaFoldDB" id="A0A2P6RX90"/>
<dbReference type="Proteomes" id="UP000238479">
    <property type="component" value="Chromosome 2"/>
</dbReference>
<gene>
    <name evidence="2" type="ORF">RchiOBHm_Chr2g0139931</name>
</gene>
<keyword evidence="1" id="KW-0040">ANK repeat</keyword>
<dbReference type="InterPro" id="IPR002110">
    <property type="entry name" value="Ankyrin_rpt"/>
</dbReference>
<organism evidence="2 3">
    <name type="scientific">Rosa chinensis</name>
    <name type="common">China rose</name>
    <dbReference type="NCBI Taxonomy" id="74649"/>
    <lineage>
        <taxon>Eukaryota</taxon>
        <taxon>Viridiplantae</taxon>
        <taxon>Streptophyta</taxon>
        <taxon>Embryophyta</taxon>
        <taxon>Tracheophyta</taxon>
        <taxon>Spermatophyta</taxon>
        <taxon>Magnoliopsida</taxon>
        <taxon>eudicotyledons</taxon>
        <taxon>Gunneridae</taxon>
        <taxon>Pentapetalae</taxon>
        <taxon>rosids</taxon>
        <taxon>fabids</taxon>
        <taxon>Rosales</taxon>
        <taxon>Rosaceae</taxon>
        <taxon>Rosoideae</taxon>
        <taxon>Rosoideae incertae sedis</taxon>
        <taxon>Rosa</taxon>
    </lineage>
</organism>
<dbReference type="SMART" id="SM00248">
    <property type="entry name" value="ANK"/>
    <property type="match status" value="3"/>
</dbReference>
<dbReference type="InterPro" id="IPR036770">
    <property type="entry name" value="Ankyrin_rpt-contain_sf"/>
</dbReference>
<dbReference type="PANTHER" id="PTHR24121:SF22">
    <property type="entry name" value="PROTEIN ACCELERATED CELL DEATH 6-LIKE"/>
    <property type="match status" value="1"/>
</dbReference>
<comment type="caution">
    <text evidence="2">The sequence shown here is derived from an EMBL/GenBank/DDBJ whole genome shotgun (WGS) entry which is preliminary data.</text>
</comment>
<proteinExistence type="predicted"/>
<reference evidence="2 3" key="1">
    <citation type="journal article" date="2018" name="Nat. Genet.">
        <title>The Rosa genome provides new insights in the design of modern roses.</title>
        <authorList>
            <person name="Bendahmane M."/>
        </authorList>
    </citation>
    <scope>NUCLEOTIDE SEQUENCE [LARGE SCALE GENOMIC DNA]</scope>
    <source>
        <strain evidence="3">cv. Old Blush</strain>
    </source>
</reference>
<protein>
    <submittedName>
        <fullName evidence="2">Putative ankyrin repeat-containing domain-containing protein</fullName>
    </submittedName>
</protein>
<dbReference type="STRING" id="74649.A0A2P6RX90"/>
<evidence type="ECO:0000313" key="2">
    <source>
        <dbReference type="EMBL" id="PRQ51041.1"/>
    </source>
</evidence>
<dbReference type="PANTHER" id="PTHR24121">
    <property type="entry name" value="NO MECHANORECEPTOR POTENTIAL C, ISOFORM D-RELATED"/>
    <property type="match status" value="1"/>
</dbReference>
<dbReference type="Pfam" id="PF12796">
    <property type="entry name" value="Ank_2"/>
    <property type="match status" value="1"/>
</dbReference>
<evidence type="ECO:0000313" key="3">
    <source>
        <dbReference type="Proteomes" id="UP000238479"/>
    </source>
</evidence>